<name>A0A158L6F5_9BURK</name>
<dbReference type="OrthoDB" id="8909820at2"/>
<dbReference type="InterPro" id="IPR021327">
    <property type="entry name" value="DUF2934"/>
</dbReference>
<organism evidence="3 4">
    <name type="scientific">Caballeronia arvi</name>
    <dbReference type="NCBI Taxonomy" id="1777135"/>
    <lineage>
        <taxon>Bacteria</taxon>
        <taxon>Pseudomonadati</taxon>
        <taxon>Pseudomonadota</taxon>
        <taxon>Betaproteobacteria</taxon>
        <taxon>Burkholderiales</taxon>
        <taxon>Burkholderiaceae</taxon>
        <taxon>Caballeronia</taxon>
    </lineage>
</organism>
<evidence type="ECO:0000313" key="3">
    <source>
        <dbReference type="EMBL" id="SAL88862.1"/>
    </source>
</evidence>
<dbReference type="Pfam" id="PF11154">
    <property type="entry name" value="DUF2934"/>
    <property type="match status" value="1"/>
</dbReference>
<reference evidence="3" key="1">
    <citation type="submission" date="2016-01" db="EMBL/GenBank/DDBJ databases">
        <authorList>
            <person name="Oliw E.H."/>
        </authorList>
    </citation>
    <scope>NUCLEOTIDE SEQUENCE [LARGE SCALE GENOMIC DNA]</scope>
    <source>
        <strain evidence="3">LMG 29317</strain>
    </source>
</reference>
<evidence type="ECO:0000313" key="4">
    <source>
        <dbReference type="Proteomes" id="UP000055019"/>
    </source>
</evidence>
<dbReference type="Proteomes" id="UP000055019">
    <property type="component" value="Unassembled WGS sequence"/>
</dbReference>
<dbReference type="RefSeq" id="WP_061152603.1">
    <property type="nucleotide sequence ID" value="NZ_FCOM02000133.1"/>
</dbReference>
<reference evidence="4" key="2">
    <citation type="submission" date="2016-01" db="EMBL/GenBank/DDBJ databases">
        <authorList>
            <person name="Peeters C."/>
        </authorList>
    </citation>
    <scope>NUCLEOTIDE SEQUENCE [LARGE SCALE GENOMIC DNA]</scope>
</reference>
<feature type="region of interest" description="Disordered" evidence="1">
    <location>
        <begin position="41"/>
        <end position="64"/>
    </location>
</feature>
<keyword evidence="4" id="KW-1185">Reference proteome</keyword>
<protein>
    <recommendedName>
        <fullName evidence="5">DUF2934 domain-containing protein</fullName>
    </recommendedName>
</protein>
<gene>
    <name evidence="2" type="ORF">AWB74_08572</name>
    <name evidence="3" type="ORF">AWB74_08773</name>
</gene>
<dbReference type="EMBL" id="FCOM02000198">
    <property type="protein sequence ID" value="SAL88862.1"/>
    <property type="molecule type" value="Genomic_DNA"/>
</dbReference>
<dbReference type="AlphaFoldDB" id="A0A158L6F5"/>
<proteinExistence type="predicted"/>
<accession>A0A158L6F5</accession>
<evidence type="ECO:0000313" key="2">
    <source>
        <dbReference type="EMBL" id="SAL88459.1"/>
    </source>
</evidence>
<evidence type="ECO:0000256" key="1">
    <source>
        <dbReference type="SAM" id="MobiDB-lite"/>
    </source>
</evidence>
<evidence type="ECO:0008006" key="5">
    <source>
        <dbReference type="Google" id="ProtNLM"/>
    </source>
</evidence>
<sequence length="64" mass="6850">MDTPPTEEQIRALAYRLWEEAGGPEGRSGDFWVMAQRQLASEPGMGDGLSDIARPGGESGDRSG</sequence>
<dbReference type="EMBL" id="FCOM02000133">
    <property type="protein sequence ID" value="SAL88459.1"/>
    <property type="molecule type" value="Genomic_DNA"/>
</dbReference>